<comment type="caution">
    <text evidence="2">The sequence shown here is derived from an EMBL/GenBank/DDBJ whole genome shotgun (WGS) entry which is preliminary data.</text>
</comment>
<sequence length="231" mass="25333">MSITPNTPYSPSSSSDDLAPQAYMQTPPDLPVMPRLPSLSHSDFHTSREDDYNGAVPMANRQMLSSQHSLPQTRLRVNEDSSYNTPVLPRLDSFTGQEESYNSLTPVANRLMLSGQHTLPQGTLRTSGHSGYNTPAPHALPAGSRVSSGNGYSEPPMPTPMVTETQLDTPMVIPPLVIDRMAQDMGLDDEHHNNLHGFVHLGSRNGTLTQADLGTRTYMLATIYQDMAEHH</sequence>
<reference evidence="2" key="1">
    <citation type="submission" date="2020-11" db="EMBL/GenBank/DDBJ databases">
        <authorList>
            <consortium name="DOE Joint Genome Institute"/>
            <person name="Ahrendt S."/>
            <person name="Riley R."/>
            <person name="Andreopoulos W."/>
            <person name="Labutti K."/>
            <person name="Pangilinan J."/>
            <person name="Ruiz-Duenas F.J."/>
            <person name="Barrasa J.M."/>
            <person name="Sanchez-Garcia M."/>
            <person name="Camarero S."/>
            <person name="Miyauchi S."/>
            <person name="Serrano A."/>
            <person name="Linde D."/>
            <person name="Babiker R."/>
            <person name="Drula E."/>
            <person name="Ayuso-Fernandez I."/>
            <person name="Pacheco R."/>
            <person name="Padilla G."/>
            <person name="Ferreira P."/>
            <person name="Barriuso J."/>
            <person name="Kellner H."/>
            <person name="Castanera R."/>
            <person name="Alfaro M."/>
            <person name="Ramirez L."/>
            <person name="Pisabarro A.G."/>
            <person name="Kuo A."/>
            <person name="Tritt A."/>
            <person name="Lipzen A."/>
            <person name="He G."/>
            <person name="Yan M."/>
            <person name="Ng V."/>
            <person name="Cullen D."/>
            <person name="Martin F."/>
            <person name="Rosso M.-N."/>
            <person name="Henrissat B."/>
            <person name="Hibbett D."/>
            <person name="Martinez A.T."/>
            <person name="Grigoriev I.V."/>
        </authorList>
    </citation>
    <scope>NUCLEOTIDE SEQUENCE</scope>
    <source>
        <strain evidence="2">ATCC 90797</strain>
    </source>
</reference>
<dbReference type="AlphaFoldDB" id="A0A9P5ZI26"/>
<organism evidence="2 3">
    <name type="scientific">Pleurotus eryngii</name>
    <name type="common">Boletus of the steppes</name>
    <dbReference type="NCBI Taxonomy" id="5323"/>
    <lineage>
        <taxon>Eukaryota</taxon>
        <taxon>Fungi</taxon>
        <taxon>Dikarya</taxon>
        <taxon>Basidiomycota</taxon>
        <taxon>Agaricomycotina</taxon>
        <taxon>Agaricomycetes</taxon>
        <taxon>Agaricomycetidae</taxon>
        <taxon>Agaricales</taxon>
        <taxon>Pleurotineae</taxon>
        <taxon>Pleurotaceae</taxon>
        <taxon>Pleurotus</taxon>
    </lineage>
</organism>
<protein>
    <submittedName>
        <fullName evidence="2">Uncharacterized protein</fullName>
    </submittedName>
</protein>
<name>A0A9P5ZI26_PLEER</name>
<evidence type="ECO:0000313" key="2">
    <source>
        <dbReference type="EMBL" id="KAF9486794.1"/>
    </source>
</evidence>
<gene>
    <name evidence="2" type="ORF">BDN71DRAFT_1514629</name>
</gene>
<feature type="compositionally biased region" description="Basic and acidic residues" evidence="1">
    <location>
        <begin position="42"/>
        <end position="51"/>
    </location>
</feature>
<feature type="compositionally biased region" description="Low complexity" evidence="1">
    <location>
        <begin position="1"/>
        <end position="15"/>
    </location>
</feature>
<dbReference type="Proteomes" id="UP000807025">
    <property type="component" value="Unassembled WGS sequence"/>
</dbReference>
<feature type="region of interest" description="Disordered" evidence="1">
    <location>
        <begin position="1"/>
        <end position="53"/>
    </location>
</feature>
<accession>A0A9P5ZI26</accession>
<evidence type="ECO:0000313" key="3">
    <source>
        <dbReference type="Proteomes" id="UP000807025"/>
    </source>
</evidence>
<dbReference type="EMBL" id="MU154923">
    <property type="protein sequence ID" value="KAF9486794.1"/>
    <property type="molecule type" value="Genomic_DNA"/>
</dbReference>
<keyword evidence="3" id="KW-1185">Reference proteome</keyword>
<evidence type="ECO:0000256" key="1">
    <source>
        <dbReference type="SAM" id="MobiDB-lite"/>
    </source>
</evidence>
<proteinExistence type="predicted"/>